<protein>
    <submittedName>
        <fullName evidence="1">Uncharacterized protein</fullName>
    </submittedName>
</protein>
<reference evidence="1 2" key="1">
    <citation type="submission" date="2016-10" db="EMBL/GenBank/DDBJ databases">
        <authorList>
            <person name="de Groot N.N."/>
        </authorList>
    </citation>
    <scope>NUCLEOTIDE SEQUENCE [LARGE SCALE GENOMIC DNA]</scope>
    <source>
        <strain evidence="1 2">DSM 26424</strain>
    </source>
</reference>
<dbReference type="EMBL" id="FNEJ01000006">
    <property type="protein sequence ID" value="SDI56258.1"/>
    <property type="molecule type" value="Genomic_DNA"/>
</dbReference>
<evidence type="ECO:0000313" key="1">
    <source>
        <dbReference type="EMBL" id="SDI56258.1"/>
    </source>
</evidence>
<accession>A0A1G8LKR4</accession>
<evidence type="ECO:0000313" key="2">
    <source>
        <dbReference type="Proteomes" id="UP000199093"/>
    </source>
</evidence>
<dbReference type="STRING" id="555512.SAMN04487993_1006222"/>
<proteinExistence type="predicted"/>
<keyword evidence="2" id="KW-1185">Reference proteome</keyword>
<dbReference type="Proteomes" id="UP000199093">
    <property type="component" value="Unassembled WGS sequence"/>
</dbReference>
<dbReference type="RefSeq" id="WP_089846004.1">
    <property type="nucleotide sequence ID" value="NZ_FNEJ01000006.1"/>
</dbReference>
<gene>
    <name evidence="1" type="ORF">SAMN04487993_1006222</name>
</gene>
<name>A0A1G8LKR4_9RHOB</name>
<dbReference type="OrthoDB" id="7840725at2"/>
<organism evidence="1 2">
    <name type="scientific">Salipiger marinus</name>
    <dbReference type="NCBI Taxonomy" id="555512"/>
    <lineage>
        <taxon>Bacteria</taxon>
        <taxon>Pseudomonadati</taxon>
        <taxon>Pseudomonadota</taxon>
        <taxon>Alphaproteobacteria</taxon>
        <taxon>Rhodobacterales</taxon>
        <taxon>Roseobacteraceae</taxon>
        <taxon>Salipiger</taxon>
    </lineage>
</organism>
<sequence length="694" mass="74385">MTRLTVPVGPLSPGRAARAPQQAVPTGGAALADFGQVMAQVGKGLEAERLDRELKRSQVDLTRDVNDLRLSVQQIGDPDAADAAWSQGVQALREQYDTATAETGRPLIDPKNREPFGLAFDQLTNAVAFDLGRRTVGLRNAEREASFLRYAHEATRTGASADAGTVDVLLSQGNEQIEGLLAAGVIDAAEAERRRIGLQGDISNARAIRMVSDDPEAFIAAADAGGFLGLEADTVARYRVQAQGKLEADARAAATAAEKAALERKKAINDRIREIRDIAADGREAVDERFLEDPEVQQSEYYGEAKAAIALREENGSLATLTPAQLAALIDEEEARKVTKPYQTERLKVLQERLEEHEKGYDEDPIAYAGTVGVAEISPIDFSADSETLAAELTRRAQIGEELVSAGFARDSRILTEAEADALETALDAENDPEERMRLAGVVSRTVGTAELQRLSGDPVLVHAGDFLSAGNPPGRALDMLRGQAALARENVVMPPLADRRGVSFQVLDAVYADLPGGDALQERTLAAADALYARRMGRVDPTADIDDDRYTQALHEVLGGTGRHGTAQARGGIQEVAGVPVILPKGAGAPEVEQALSRLGYAQDPGNPRSFRWSAEGLEARLKAVSGGQLPRIDGELPDQRTMSELQLMAAGDDSYVFVRPSADPAEPPTVLMNDQGAPFTFSLRRLLREAAK</sequence>
<dbReference type="AlphaFoldDB" id="A0A1G8LKR4"/>